<accession>A0A178MZT4</accession>
<dbReference type="AlphaFoldDB" id="A0A178MZT4"/>
<dbReference type="Proteomes" id="UP000078543">
    <property type="component" value="Unassembled WGS sequence"/>
</dbReference>
<feature type="signal peptide" evidence="2">
    <location>
        <begin position="1"/>
        <end position="26"/>
    </location>
</feature>
<feature type="region of interest" description="Disordered" evidence="1">
    <location>
        <begin position="192"/>
        <end position="211"/>
    </location>
</feature>
<evidence type="ECO:0000313" key="3">
    <source>
        <dbReference type="EMBL" id="OAN68030.1"/>
    </source>
</evidence>
<protein>
    <submittedName>
        <fullName evidence="3">Murein transglycosylase</fullName>
    </submittedName>
</protein>
<evidence type="ECO:0000256" key="1">
    <source>
        <dbReference type="SAM" id="MobiDB-lite"/>
    </source>
</evidence>
<keyword evidence="4" id="KW-1185">Reference proteome</keyword>
<evidence type="ECO:0000313" key="4">
    <source>
        <dbReference type="Proteomes" id="UP000078543"/>
    </source>
</evidence>
<evidence type="ECO:0000256" key="2">
    <source>
        <dbReference type="SAM" id="SignalP"/>
    </source>
</evidence>
<dbReference type="EMBL" id="LWQU01000001">
    <property type="protein sequence ID" value="OAN68030.1"/>
    <property type="molecule type" value="Genomic_DNA"/>
</dbReference>
<name>A0A178MZT4_9PROT</name>
<dbReference type="SUPFAM" id="SSF53955">
    <property type="entry name" value="Lysozyme-like"/>
    <property type="match status" value="1"/>
</dbReference>
<dbReference type="STRING" id="1437059.A6A05_18020"/>
<sequence>MAMNGRGLWVVMVAMAALAWAGRAEAAPSLPSDSLCAEETARSERQYGIPARLLDSISVVESGRYDREAKATLAWPWTVTSEGQGKYFPTKAEAVAEVKRLKARGVKNIDVGCMQVNLMYHPTAFASLEDAFDPAANVGYAARFLKGLFGATGHWVTAASYYHSQTPSLAAAYRERLMKVWNASAVQPPMAPAINPIKPGPNGKPVPSTSPRVDEMRKAFRDHQAANQDESRRIADAYRQARLSEYQLRRARMVEVRRSRGLAVDGY</sequence>
<comment type="caution">
    <text evidence="3">The sequence shown here is derived from an EMBL/GenBank/DDBJ whole genome shotgun (WGS) entry which is preliminary data.</text>
</comment>
<feature type="chain" id="PRO_5008092399" evidence="2">
    <location>
        <begin position="27"/>
        <end position="267"/>
    </location>
</feature>
<organism evidence="3 4">
    <name type="scientific">Magnetospirillum moscoviense</name>
    <dbReference type="NCBI Taxonomy" id="1437059"/>
    <lineage>
        <taxon>Bacteria</taxon>
        <taxon>Pseudomonadati</taxon>
        <taxon>Pseudomonadota</taxon>
        <taxon>Alphaproteobacteria</taxon>
        <taxon>Rhodospirillales</taxon>
        <taxon>Rhodospirillaceae</taxon>
        <taxon>Magnetospirillum</taxon>
    </lineage>
</organism>
<dbReference type="InterPro" id="IPR023346">
    <property type="entry name" value="Lysozyme-like_dom_sf"/>
</dbReference>
<dbReference type="OrthoDB" id="5945995at2"/>
<reference evidence="3 4" key="1">
    <citation type="submission" date="2016-04" db="EMBL/GenBank/DDBJ databases">
        <title>Draft genome sequence of freshwater magnetotactic bacteria Magnetospirillum marisnigri SP-1 and Magnetospirillum moscoviense BB-1.</title>
        <authorList>
            <person name="Koziaeva V."/>
            <person name="Dziuba M.V."/>
            <person name="Ivanov T.M."/>
            <person name="Kuznetsov B."/>
            <person name="Grouzdev D.S."/>
        </authorList>
    </citation>
    <scope>NUCLEOTIDE SEQUENCE [LARGE SCALE GENOMIC DNA]</scope>
    <source>
        <strain evidence="3 4">BB-1</strain>
    </source>
</reference>
<proteinExistence type="predicted"/>
<gene>
    <name evidence="3" type="ORF">A6A05_18020</name>
</gene>
<keyword evidence="2" id="KW-0732">Signal</keyword>